<name>A0ABS3Z1U2_9BACT</name>
<dbReference type="EMBL" id="JAGHKO010000006">
    <property type="protein sequence ID" value="MBO9203381.1"/>
    <property type="molecule type" value="Genomic_DNA"/>
</dbReference>
<organism evidence="2 3">
    <name type="scientific">Niastella soli</name>
    <dbReference type="NCBI Taxonomy" id="2821487"/>
    <lineage>
        <taxon>Bacteria</taxon>
        <taxon>Pseudomonadati</taxon>
        <taxon>Bacteroidota</taxon>
        <taxon>Chitinophagia</taxon>
        <taxon>Chitinophagales</taxon>
        <taxon>Chitinophagaceae</taxon>
        <taxon>Niastella</taxon>
    </lineage>
</organism>
<evidence type="ECO:0000313" key="2">
    <source>
        <dbReference type="EMBL" id="MBO9203381.1"/>
    </source>
</evidence>
<comment type="caution">
    <text evidence="2">The sequence shown here is derived from an EMBL/GenBank/DDBJ whole genome shotgun (WGS) entry which is preliminary data.</text>
</comment>
<proteinExistence type="predicted"/>
<evidence type="ECO:0008006" key="4">
    <source>
        <dbReference type="Google" id="ProtNLM"/>
    </source>
</evidence>
<reference evidence="2 3" key="1">
    <citation type="submission" date="2021-03" db="EMBL/GenBank/DDBJ databases">
        <title>Assistant Professor.</title>
        <authorList>
            <person name="Huq M.A."/>
        </authorList>
    </citation>
    <scope>NUCLEOTIDE SEQUENCE [LARGE SCALE GENOMIC DNA]</scope>
    <source>
        <strain evidence="2 3">MAH-29</strain>
    </source>
</reference>
<feature type="signal peptide" evidence="1">
    <location>
        <begin position="1"/>
        <end position="24"/>
    </location>
</feature>
<accession>A0ABS3Z1U2</accession>
<gene>
    <name evidence="2" type="ORF">J7I42_24060</name>
</gene>
<dbReference type="RefSeq" id="WP_209141434.1">
    <property type="nucleotide sequence ID" value="NZ_JAGHKO010000006.1"/>
</dbReference>
<feature type="chain" id="PRO_5046031676" description="Outer membrane protein beta-barrel domain-containing protein" evidence="1">
    <location>
        <begin position="25"/>
        <end position="778"/>
    </location>
</feature>
<keyword evidence="3" id="KW-1185">Reference proteome</keyword>
<sequence length="778" mass="89048">MKLLLRYFILSLPTLCFHSSFAQADITITDHRNFVLQTVENNGSISGSDVVVKLTAFYESSKQQYTVKQFEGEKLFEVKAPLNRTEFRNLLTAALNKDGQDVKAFSEYSIEAVFLWVYSLKQQDGTIISGRLNLGLLTQPFTDNNADNSPERVKDLEETSNRYARWEAISMAKKKIFIDNLKLFIKRVNRSNGDSALITAEDSLLLERMMNIFENQNLPSLDSNIRNSFSTIYQRIRGQIDTGGKATKEATELVKKLEDEAKSNGNSIKKARIEDSTAQTAQTELKKALRDTLLPAATKATIETQITTMGVMQGITDNRLQGFRKDSSLLSEEIKKARDKADSIKYVVRFIKSHPYVPFNKTDVAIQKETDSLICLLTYFDTARKVLEEVQAYMRANNIYPIEKVSLQFERGHIERVQAWVRNEQGSLDIYENIFAIGFSSINNLKQFQSTRLFIRKSNNFPNGIFLSDVLGNYDNVLDLFTRDYSPGDTVINEIQPATGPITLYKEKNIKLFESKIFTDLQGFEEDAPNGLVQIEVNRRFNLNTSRVQVGNRKNVSWVSYMEVFGAINKIENKFRELVLRNQNTVENGVIVSPSYATNLDIRRYENASLGLDLNGLLFDWPDMKFTSYFDVGVRYGHLKTLDTVYNVENGTAIKTDIANKYTGNTFTLSLPKITFEFFSERRVGFKLAYNYNTTWLFSNNAFKQIVSYAKSDLNSVTTESNARKSHMLEVFLRAETSHDSHGQLFLRGRFFWQQGDANTFFPQIQLGYAYNIIFRKQ</sequence>
<evidence type="ECO:0000313" key="3">
    <source>
        <dbReference type="Proteomes" id="UP000677244"/>
    </source>
</evidence>
<dbReference type="Proteomes" id="UP000677244">
    <property type="component" value="Unassembled WGS sequence"/>
</dbReference>
<evidence type="ECO:0000256" key="1">
    <source>
        <dbReference type="SAM" id="SignalP"/>
    </source>
</evidence>
<protein>
    <recommendedName>
        <fullName evidence="4">Outer membrane protein beta-barrel domain-containing protein</fullName>
    </recommendedName>
</protein>
<keyword evidence="1" id="KW-0732">Signal</keyword>